<organism evidence="1">
    <name type="scientific">Myoviridae sp. ctt8G1</name>
    <dbReference type="NCBI Taxonomy" id="2827713"/>
    <lineage>
        <taxon>Viruses</taxon>
        <taxon>Duplodnaviria</taxon>
        <taxon>Heunggongvirae</taxon>
        <taxon>Uroviricota</taxon>
        <taxon>Caudoviricetes</taxon>
    </lineage>
</organism>
<sequence length="44" mass="4814">MNGILQVSLGEVVMPPFFVPKMVDFGKGVTLGVTVWRDTFLCLA</sequence>
<protein>
    <submittedName>
        <fullName evidence="1">Uncharacterized protein</fullName>
    </submittedName>
</protein>
<dbReference type="EMBL" id="BK032822">
    <property type="protein sequence ID" value="DAF62197.1"/>
    <property type="molecule type" value="Genomic_DNA"/>
</dbReference>
<evidence type="ECO:0000313" key="1">
    <source>
        <dbReference type="EMBL" id="DAF62197.1"/>
    </source>
</evidence>
<accession>A0A8S5TFW9</accession>
<name>A0A8S5TFW9_9CAUD</name>
<reference evidence="1" key="1">
    <citation type="journal article" date="2021" name="Proc. Natl. Acad. Sci. U.S.A.">
        <title>A Catalog of Tens of Thousands of Viruses from Human Metagenomes Reveals Hidden Associations with Chronic Diseases.</title>
        <authorList>
            <person name="Tisza M.J."/>
            <person name="Buck C.B."/>
        </authorList>
    </citation>
    <scope>NUCLEOTIDE SEQUENCE</scope>
    <source>
        <strain evidence="1">Ctt8G1</strain>
    </source>
</reference>
<proteinExistence type="predicted"/>